<dbReference type="PANTHER" id="PTHR42913:SF3">
    <property type="entry name" value="64 KDA MITOCHONDRIAL NADH DEHYDROGENASE (EUROFUNG)"/>
    <property type="match status" value="1"/>
</dbReference>
<evidence type="ECO:0000313" key="10">
    <source>
        <dbReference type="Proteomes" id="UP000316213"/>
    </source>
</evidence>
<dbReference type="Pfam" id="PF22366">
    <property type="entry name" value="NDH2_C"/>
    <property type="match status" value="1"/>
</dbReference>
<dbReference type="GO" id="GO:0003955">
    <property type="term" value="F:NAD(P)H dehydrogenase (quinone) activity"/>
    <property type="evidence" value="ECO:0007669"/>
    <property type="project" value="TreeGrafter"/>
</dbReference>
<keyword evidence="6" id="KW-0812">Transmembrane</keyword>
<dbReference type="Proteomes" id="UP000316213">
    <property type="component" value="Unassembled WGS sequence"/>
</dbReference>
<dbReference type="EC" id="1.6.99.-" evidence="9"/>
<dbReference type="AlphaFoldDB" id="A0A5C6A2M6"/>
<dbReference type="PRINTS" id="PR00411">
    <property type="entry name" value="PNDRDTASEI"/>
</dbReference>
<evidence type="ECO:0000313" key="9">
    <source>
        <dbReference type="EMBL" id="TWT93600.1"/>
    </source>
</evidence>
<keyword evidence="10" id="KW-1185">Reference proteome</keyword>
<dbReference type="SUPFAM" id="SSF51905">
    <property type="entry name" value="FAD/NAD(P)-binding domain"/>
    <property type="match status" value="1"/>
</dbReference>
<proteinExistence type="inferred from homology"/>
<keyword evidence="3" id="KW-0285">Flavoprotein</keyword>
<evidence type="ECO:0000256" key="6">
    <source>
        <dbReference type="SAM" id="Phobius"/>
    </source>
</evidence>
<dbReference type="EMBL" id="SJPM01000009">
    <property type="protein sequence ID" value="TWT93600.1"/>
    <property type="molecule type" value="Genomic_DNA"/>
</dbReference>
<dbReference type="InterPro" id="IPR054585">
    <property type="entry name" value="NDH2-like_C"/>
</dbReference>
<dbReference type="Pfam" id="PF07992">
    <property type="entry name" value="Pyr_redox_2"/>
    <property type="match status" value="1"/>
</dbReference>
<reference evidence="9 10" key="1">
    <citation type="submission" date="2019-02" db="EMBL/GenBank/DDBJ databases">
        <title>Deep-cultivation of Planctomycetes and their phenomic and genomic characterization uncovers novel biology.</title>
        <authorList>
            <person name="Wiegand S."/>
            <person name="Jogler M."/>
            <person name="Boedeker C."/>
            <person name="Pinto D."/>
            <person name="Vollmers J."/>
            <person name="Rivas-Marin E."/>
            <person name="Kohn T."/>
            <person name="Peeters S.H."/>
            <person name="Heuer A."/>
            <person name="Rast P."/>
            <person name="Oberbeckmann S."/>
            <person name="Bunk B."/>
            <person name="Jeske O."/>
            <person name="Meyerdierks A."/>
            <person name="Storesund J.E."/>
            <person name="Kallscheuer N."/>
            <person name="Luecker S."/>
            <person name="Lage O.M."/>
            <person name="Pohl T."/>
            <person name="Merkel B.J."/>
            <person name="Hornburger P."/>
            <person name="Mueller R.-W."/>
            <person name="Bruemmer F."/>
            <person name="Labrenz M."/>
            <person name="Spormann A.M."/>
            <person name="Op Den Camp H."/>
            <person name="Overmann J."/>
            <person name="Amann R."/>
            <person name="Jetten M.S.M."/>
            <person name="Mascher T."/>
            <person name="Medema M.H."/>
            <person name="Devos D.P."/>
            <person name="Kaster A.-K."/>
            <person name="Ovreas L."/>
            <person name="Rohde M."/>
            <person name="Galperin M.Y."/>
            <person name="Jogler C."/>
        </authorList>
    </citation>
    <scope>NUCLEOTIDE SEQUENCE [LARGE SCALE GENOMIC DNA]</scope>
    <source>
        <strain evidence="9 10">Pla100</strain>
    </source>
</reference>
<evidence type="ECO:0000256" key="4">
    <source>
        <dbReference type="ARBA" id="ARBA00022827"/>
    </source>
</evidence>
<comment type="cofactor">
    <cofactor evidence="1">
        <name>FAD</name>
        <dbReference type="ChEBI" id="CHEBI:57692"/>
    </cofactor>
</comment>
<evidence type="ECO:0000256" key="5">
    <source>
        <dbReference type="ARBA" id="ARBA00023002"/>
    </source>
</evidence>
<feature type="transmembrane region" description="Helical" evidence="6">
    <location>
        <begin position="427"/>
        <end position="447"/>
    </location>
</feature>
<name>A0A5C6A2M6_9BACT</name>
<evidence type="ECO:0000256" key="3">
    <source>
        <dbReference type="ARBA" id="ARBA00022630"/>
    </source>
</evidence>
<gene>
    <name evidence="9" type="ORF">Pla100_41180</name>
</gene>
<feature type="domain" description="External alternative NADH-ubiquinone oxidoreductase-like C-terminal" evidence="8">
    <location>
        <begin position="409"/>
        <end position="460"/>
    </location>
</feature>
<keyword evidence="6" id="KW-1133">Transmembrane helix</keyword>
<dbReference type="InterPro" id="IPR023753">
    <property type="entry name" value="FAD/NAD-binding_dom"/>
</dbReference>
<dbReference type="InterPro" id="IPR036188">
    <property type="entry name" value="FAD/NAD-bd_sf"/>
</dbReference>
<evidence type="ECO:0000259" key="8">
    <source>
        <dbReference type="Pfam" id="PF22366"/>
    </source>
</evidence>
<dbReference type="InterPro" id="IPR051169">
    <property type="entry name" value="NADH-Q_oxidoreductase"/>
</dbReference>
<dbReference type="Gene3D" id="3.50.50.100">
    <property type="match status" value="1"/>
</dbReference>
<accession>A0A5C6A2M6</accession>
<organism evidence="9 10">
    <name type="scientific">Neorhodopirellula pilleata</name>
    <dbReference type="NCBI Taxonomy" id="2714738"/>
    <lineage>
        <taxon>Bacteria</taxon>
        <taxon>Pseudomonadati</taxon>
        <taxon>Planctomycetota</taxon>
        <taxon>Planctomycetia</taxon>
        <taxon>Pirellulales</taxon>
        <taxon>Pirellulaceae</taxon>
        <taxon>Neorhodopirellula</taxon>
    </lineage>
</organism>
<keyword evidence="6" id="KW-0472">Membrane</keyword>
<comment type="similarity">
    <text evidence="2">Belongs to the NADH dehydrogenase family.</text>
</comment>
<protein>
    <submittedName>
        <fullName evidence="9">NADH dehydrogenase-like protein</fullName>
        <ecNumber evidence="9">1.6.99.-</ecNumber>
    </submittedName>
</protein>
<keyword evidence="4" id="KW-0274">FAD</keyword>
<sequence>MPSIGSQRKFTVCFLAKGQIVIHYLYQQVENVIASTPTQNLHVVIVGGGFGGLETAKRLRRADAKVTLIDRQNYHLFQPLLYQVATGGLSPANIATPLRSILRKQFNCETVMAEVVDFDVDQKRLLLADGMMDYDVLVVAAGATHGYFGRDDWAVVAPGLKTVEDATYIRRQIYIAFETAEREDNDDIRRQLMTFVVVGGGPTGVELAGAISEIATRTLRYDFRNIDPKDARVMLVEAGPHVLGHYPAELSERAESKLRSLNIEVHTNTKVTEITEDHVVLSYRDTSTTVASRTVLWAAGVKANPLAAKLASACSIPTDRAGRIEVSDRLNLSGHEEIFVIGDVANCRDENGKPLPGLAPVAMQQGQYVAESIRSAIRRRQSPTSANQLTTWRDELKHSIDKPFRYRDRGTMATIGRAAAVAEIGNYRFSGLLAWLLWLFVHLLLIVQFQNRLLILLQWAWHYTTFNRSARLITGGKTVIIRSNPNAPEE</sequence>
<feature type="domain" description="FAD/NAD(P)-binding" evidence="7">
    <location>
        <begin position="42"/>
        <end position="366"/>
    </location>
</feature>
<evidence type="ECO:0000256" key="2">
    <source>
        <dbReference type="ARBA" id="ARBA00005272"/>
    </source>
</evidence>
<comment type="caution">
    <text evidence="9">The sequence shown here is derived from an EMBL/GenBank/DDBJ whole genome shotgun (WGS) entry which is preliminary data.</text>
</comment>
<evidence type="ECO:0000256" key="1">
    <source>
        <dbReference type="ARBA" id="ARBA00001974"/>
    </source>
</evidence>
<dbReference type="GO" id="GO:0019646">
    <property type="term" value="P:aerobic electron transport chain"/>
    <property type="evidence" value="ECO:0007669"/>
    <property type="project" value="TreeGrafter"/>
</dbReference>
<keyword evidence="5 9" id="KW-0560">Oxidoreductase</keyword>
<dbReference type="PRINTS" id="PR00368">
    <property type="entry name" value="FADPNR"/>
</dbReference>
<dbReference type="PANTHER" id="PTHR42913">
    <property type="entry name" value="APOPTOSIS-INDUCING FACTOR 1"/>
    <property type="match status" value="1"/>
</dbReference>
<evidence type="ECO:0000259" key="7">
    <source>
        <dbReference type="Pfam" id="PF07992"/>
    </source>
</evidence>